<dbReference type="Proteomes" id="UP000233100">
    <property type="component" value="Chromosome 5"/>
</dbReference>
<reference evidence="1" key="3">
    <citation type="submission" date="2025-09" db="UniProtKB">
        <authorList>
            <consortium name="Ensembl"/>
        </authorList>
    </citation>
    <scope>IDENTIFICATION</scope>
</reference>
<organism evidence="1 2">
    <name type="scientific">Macaca fascicularis</name>
    <name type="common">Crab-eating macaque</name>
    <name type="synonym">Cynomolgus monkey</name>
    <dbReference type="NCBI Taxonomy" id="9541"/>
    <lineage>
        <taxon>Eukaryota</taxon>
        <taxon>Metazoa</taxon>
        <taxon>Chordata</taxon>
        <taxon>Craniata</taxon>
        <taxon>Vertebrata</taxon>
        <taxon>Euteleostomi</taxon>
        <taxon>Mammalia</taxon>
        <taxon>Eutheria</taxon>
        <taxon>Euarchontoglires</taxon>
        <taxon>Primates</taxon>
        <taxon>Haplorrhini</taxon>
        <taxon>Catarrhini</taxon>
        <taxon>Cercopithecidae</taxon>
        <taxon>Cercopithecinae</taxon>
        <taxon>Macaca</taxon>
    </lineage>
</organism>
<reference evidence="1 2" key="1">
    <citation type="submission" date="2013-03" db="EMBL/GenBank/DDBJ databases">
        <authorList>
            <person name="Warren W."/>
            <person name="Wilson R.K."/>
        </authorList>
    </citation>
    <scope>NUCLEOTIDE SEQUENCE</scope>
</reference>
<proteinExistence type="predicted"/>
<reference evidence="1" key="2">
    <citation type="submission" date="2025-08" db="UniProtKB">
        <authorList>
            <consortium name="Ensembl"/>
        </authorList>
    </citation>
    <scope>IDENTIFICATION</scope>
</reference>
<evidence type="ECO:0000313" key="2">
    <source>
        <dbReference type="Proteomes" id="UP000233100"/>
    </source>
</evidence>
<accession>A0A7N9D3L9</accession>
<dbReference type="AlphaFoldDB" id="A0A7N9D3L9"/>
<keyword evidence="2" id="KW-1185">Reference proteome</keyword>
<evidence type="ECO:0000313" key="1">
    <source>
        <dbReference type="Ensembl" id="ENSMFAP00000059801.1"/>
    </source>
</evidence>
<protein>
    <submittedName>
        <fullName evidence="1">Uncharacterized protein</fullName>
    </submittedName>
</protein>
<sequence length="38" mass="4281">SRVHVHNMQACYICTHVPCWCSAPVNSCTPIRFSFTAL</sequence>
<dbReference type="Ensembl" id="ENSMFAT00000099861.1">
    <property type="protein sequence ID" value="ENSMFAP00000059801.1"/>
    <property type="gene ID" value="ENSMFAG00000063621.1"/>
</dbReference>
<name>A0A7N9D3L9_MACFA</name>
<dbReference type="GeneTree" id="ENSGT01150000289973"/>